<feature type="domain" description="4-O-methyl-glucuronoyl methylesterase-like" evidence="5">
    <location>
        <begin position="177"/>
        <end position="320"/>
    </location>
</feature>
<dbReference type="InterPro" id="IPR029058">
    <property type="entry name" value="AB_hydrolase_fold"/>
</dbReference>
<evidence type="ECO:0000256" key="3">
    <source>
        <dbReference type="ARBA" id="ARBA00022801"/>
    </source>
</evidence>
<reference evidence="6 7" key="1">
    <citation type="submission" date="2019-08" db="EMBL/GenBank/DDBJ databases">
        <authorList>
            <person name="Dhanesh K."/>
            <person name="Kumar G."/>
            <person name="Sasikala C."/>
            <person name="Venkata Ramana C."/>
        </authorList>
    </citation>
    <scope>NUCLEOTIDE SEQUENCE [LARGE SCALE GENOMIC DNA]</scope>
    <source>
        <strain evidence="6 7">JC645</strain>
    </source>
</reference>
<comment type="caution">
    <text evidence="6">The sequence shown here is derived from an EMBL/GenBank/DDBJ whole genome shotgun (WGS) entry which is preliminary data.</text>
</comment>
<evidence type="ECO:0000313" key="7">
    <source>
        <dbReference type="Proteomes" id="UP000324479"/>
    </source>
</evidence>
<dbReference type="Pfam" id="PF22244">
    <property type="entry name" value="GCE_fung"/>
    <property type="match status" value="1"/>
</dbReference>
<proteinExistence type="predicted"/>
<dbReference type="Proteomes" id="UP000324479">
    <property type="component" value="Unassembled WGS sequence"/>
</dbReference>
<protein>
    <recommendedName>
        <fullName evidence="5">4-O-methyl-glucuronoyl methylesterase-like domain-containing protein</fullName>
    </recommendedName>
</protein>
<gene>
    <name evidence="6" type="ORF">FYK55_14305</name>
</gene>
<evidence type="ECO:0000256" key="4">
    <source>
        <dbReference type="SAM" id="SignalP"/>
    </source>
</evidence>
<keyword evidence="1" id="KW-0719">Serine esterase</keyword>
<evidence type="ECO:0000313" key="6">
    <source>
        <dbReference type="EMBL" id="KAA5542699.1"/>
    </source>
</evidence>
<dbReference type="InterPro" id="IPR054579">
    <property type="entry name" value="GCE-like_dom"/>
</dbReference>
<dbReference type="Gene3D" id="3.40.50.1820">
    <property type="entry name" value="alpha/beta hydrolase"/>
    <property type="match status" value="1"/>
</dbReference>
<dbReference type="EMBL" id="VWOX01000007">
    <property type="protein sequence ID" value="KAA5542699.1"/>
    <property type="molecule type" value="Genomic_DNA"/>
</dbReference>
<accession>A0A5M6D9S2</accession>
<evidence type="ECO:0000256" key="1">
    <source>
        <dbReference type="ARBA" id="ARBA00022487"/>
    </source>
</evidence>
<dbReference type="GO" id="GO:0052689">
    <property type="term" value="F:carboxylic ester hydrolase activity"/>
    <property type="evidence" value="ECO:0007669"/>
    <property type="project" value="UniProtKB-KW"/>
</dbReference>
<dbReference type="RefSeq" id="WP_150077116.1">
    <property type="nucleotide sequence ID" value="NZ_VWOX01000007.1"/>
</dbReference>
<evidence type="ECO:0000259" key="5">
    <source>
        <dbReference type="Pfam" id="PF22244"/>
    </source>
</evidence>
<evidence type="ECO:0000256" key="2">
    <source>
        <dbReference type="ARBA" id="ARBA00022729"/>
    </source>
</evidence>
<keyword evidence="2 4" id="KW-0732">Signal</keyword>
<feature type="chain" id="PRO_5024409298" description="4-O-methyl-glucuronoyl methylesterase-like domain-containing protein" evidence="4">
    <location>
        <begin position="30"/>
        <end position="373"/>
    </location>
</feature>
<name>A0A5M6D9S2_9BACT</name>
<keyword evidence="3" id="KW-0378">Hydrolase</keyword>
<feature type="signal peptide" evidence="4">
    <location>
        <begin position="1"/>
        <end position="29"/>
    </location>
</feature>
<keyword evidence="7" id="KW-1185">Reference proteome</keyword>
<dbReference type="AlphaFoldDB" id="A0A5M6D9S2"/>
<organism evidence="6 7">
    <name type="scientific">Roseiconus nitratireducens</name>
    <dbReference type="NCBI Taxonomy" id="2605748"/>
    <lineage>
        <taxon>Bacteria</taxon>
        <taxon>Pseudomonadati</taxon>
        <taxon>Planctomycetota</taxon>
        <taxon>Planctomycetia</taxon>
        <taxon>Pirellulales</taxon>
        <taxon>Pirellulaceae</taxon>
        <taxon>Roseiconus</taxon>
    </lineage>
</organism>
<sequence length="373" mass="41689">MTRSLISLFAITSVSVFLCAAFFPKCGLAAEPFPTVNQLPVNHQLPDPFQFFGSDRRVKTLEDWEQRQAEMMEMLQHYIYGPAFPQVNQYKVESRAEEPLAGGEVIKYSADLKLGPDLSAPVSISYYLLPNKEANSILVYVVAREEPADEDAIAIARRGYAYTALKVGPYEKIARRLYPEIDGTRTMGWVWGMNEIIHYLTHEHQIDKVILTGCSRYGRVALLTGALNDRVDLTAPITTLAHAVHHIDQSMWGPGNVKWANKEYETFANQMDRMPVDRHFLGAVIAPRAYLGIMGAEKPAFNQGHIKAYESLAPVYQWLGAPNNLGLYDHKPRGHGVTIDDLHTVLDFADQSLFGKNPASGKQFNPTDASVAH</sequence>